<organism evidence="6">
    <name type="scientific">marine metagenome</name>
    <dbReference type="NCBI Taxonomy" id="408172"/>
    <lineage>
        <taxon>unclassified sequences</taxon>
        <taxon>metagenomes</taxon>
        <taxon>ecological metagenomes</taxon>
    </lineage>
</organism>
<keyword evidence="4" id="KW-0443">Lipid metabolism</keyword>
<feature type="non-terminal residue" evidence="6">
    <location>
        <position position="282"/>
    </location>
</feature>
<dbReference type="PROSITE" id="PS00455">
    <property type="entry name" value="AMP_BINDING"/>
    <property type="match status" value="1"/>
</dbReference>
<feature type="domain" description="AMP-dependent synthetase/ligase" evidence="5">
    <location>
        <begin position="20"/>
        <end position="280"/>
    </location>
</feature>
<evidence type="ECO:0000256" key="1">
    <source>
        <dbReference type="ARBA" id="ARBA00006432"/>
    </source>
</evidence>
<sequence>MFGLMMDYPLTLDRIVERANRLFPHKRVRTRQLDGSLHDYTYADLYRRSRKLASALARLGIESGDRIGTFAWNHYQHLEMYFGIPGAGAVCHPLNVRLFPGQLAYIVNHAEDRLVFVDASVLPLYEKVAREAGGVEHHVLVNAPEDIQTDLPNVRHYEELIDEGDEEFEWRCTDEAMAMGLCYTSGTTGDPKGALYSHRSMFLHTLGENQAMGLGLTETDIVLPVVPQFHAMAWGLPYACPLAGADMVMPGPDLSPAVLAELIETQQVTVAAGVPSIWNGVY</sequence>
<dbReference type="PANTHER" id="PTHR43859:SF4">
    <property type="entry name" value="BUTANOATE--COA LIGASE AAE1-RELATED"/>
    <property type="match status" value="1"/>
</dbReference>
<reference evidence="6" key="1">
    <citation type="submission" date="2018-05" db="EMBL/GenBank/DDBJ databases">
        <authorList>
            <person name="Lanie J.A."/>
            <person name="Ng W.-L."/>
            <person name="Kazmierczak K.M."/>
            <person name="Andrzejewski T.M."/>
            <person name="Davidsen T.M."/>
            <person name="Wayne K.J."/>
            <person name="Tettelin H."/>
            <person name="Glass J.I."/>
            <person name="Rusch D."/>
            <person name="Podicherti R."/>
            <person name="Tsui H.-C.T."/>
            <person name="Winkler M.E."/>
        </authorList>
    </citation>
    <scope>NUCLEOTIDE SEQUENCE</scope>
</reference>
<dbReference type="EMBL" id="UINC01015407">
    <property type="protein sequence ID" value="SVA64903.1"/>
    <property type="molecule type" value="Genomic_DNA"/>
</dbReference>
<evidence type="ECO:0000256" key="3">
    <source>
        <dbReference type="ARBA" id="ARBA00022832"/>
    </source>
</evidence>
<dbReference type="PANTHER" id="PTHR43859">
    <property type="entry name" value="ACYL-ACTIVATING ENZYME"/>
    <property type="match status" value="1"/>
</dbReference>
<dbReference type="InterPro" id="IPR042099">
    <property type="entry name" value="ANL_N_sf"/>
</dbReference>
<proteinExistence type="inferred from homology"/>
<dbReference type="InterPro" id="IPR020845">
    <property type="entry name" value="AMP-binding_CS"/>
</dbReference>
<dbReference type="Pfam" id="PF00501">
    <property type="entry name" value="AMP-binding"/>
    <property type="match status" value="1"/>
</dbReference>
<comment type="similarity">
    <text evidence="1">Belongs to the ATP-dependent AMP-binding enzyme family.</text>
</comment>
<evidence type="ECO:0000256" key="4">
    <source>
        <dbReference type="ARBA" id="ARBA00023098"/>
    </source>
</evidence>
<dbReference type="InterPro" id="IPR000873">
    <property type="entry name" value="AMP-dep_synth/lig_dom"/>
</dbReference>
<evidence type="ECO:0000259" key="5">
    <source>
        <dbReference type="Pfam" id="PF00501"/>
    </source>
</evidence>
<keyword evidence="3" id="KW-0276">Fatty acid metabolism</keyword>
<dbReference type="GO" id="GO:0006631">
    <property type="term" value="P:fatty acid metabolic process"/>
    <property type="evidence" value="ECO:0007669"/>
    <property type="project" value="UniProtKB-KW"/>
</dbReference>
<dbReference type="Gene3D" id="3.40.50.12780">
    <property type="entry name" value="N-terminal domain of ligase-like"/>
    <property type="match status" value="1"/>
</dbReference>
<gene>
    <name evidence="6" type="ORF">METZ01_LOCUS117757</name>
</gene>
<dbReference type="SUPFAM" id="SSF56801">
    <property type="entry name" value="Acetyl-CoA synthetase-like"/>
    <property type="match status" value="1"/>
</dbReference>
<accession>A0A381XKT7</accession>
<name>A0A381XKT7_9ZZZZ</name>
<protein>
    <recommendedName>
        <fullName evidence="5">AMP-dependent synthetase/ligase domain-containing protein</fullName>
    </recommendedName>
</protein>
<keyword evidence="2" id="KW-0436">Ligase</keyword>
<evidence type="ECO:0000313" key="6">
    <source>
        <dbReference type="EMBL" id="SVA64903.1"/>
    </source>
</evidence>
<dbReference type="AlphaFoldDB" id="A0A381XKT7"/>
<dbReference type="GO" id="GO:0016874">
    <property type="term" value="F:ligase activity"/>
    <property type="evidence" value="ECO:0007669"/>
    <property type="project" value="UniProtKB-KW"/>
</dbReference>
<evidence type="ECO:0000256" key="2">
    <source>
        <dbReference type="ARBA" id="ARBA00022598"/>
    </source>
</evidence>